<dbReference type="NCBIfam" id="NF038055">
    <property type="entry name" value="T3SS_SctB_pilot"/>
    <property type="match status" value="2"/>
</dbReference>
<protein>
    <submittedName>
        <fullName evidence="1">Uncharacterized protein</fullName>
    </submittedName>
</protein>
<dbReference type="Proteomes" id="UP000494272">
    <property type="component" value="Unassembled WGS sequence"/>
</dbReference>
<gene>
    <name evidence="1" type="ORF">LMG26841_04706</name>
</gene>
<accession>A0A6S7EBX1</accession>
<name>A0A6S7EBX1_9BURK</name>
<dbReference type="EMBL" id="CADIKW010000012">
    <property type="protein sequence ID" value="CAB3905536.1"/>
    <property type="molecule type" value="Genomic_DNA"/>
</dbReference>
<proteinExistence type="predicted"/>
<organism evidence="1 2">
    <name type="scientific">Achromobacter dolens</name>
    <dbReference type="NCBI Taxonomy" id="1287738"/>
    <lineage>
        <taxon>Bacteria</taxon>
        <taxon>Pseudomonadati</taxon>
        <taxon>Pseudomonadota</taxon>
        <taxon>Betaproteobacteria</taxon>
        <taxon>Burkholderiales</taxon>
        <taxon>Alcaligenaceae</taxon>
        <taxon>Achromobacter</taxon>
    </lineage>
</organism>
<reference evidence="1 2" key="1">
    <citation type="submission" date="2020-04" db="EMBL/GenBank/DDBJ databases">
        <authorList>
            <person name="De Canck E."/>
        </authorList>
    </citation>
    <scope>NUCLEOTIDE SEQUENCE [LARGE SCALE GENOMIC DNA]</scope>
    <source>
        <strain evidence="1 2">LMG 26841</strain>
    </source>
</reference>
<dbReference type="RefSeq" id="WP_175168051.1">
    <property type="nucleotide sequence ID" value="NZ_CADIKW010000012.1"/>
</dbReference>
<dbReference type="GeneID" id="94358247"/>
<evidence type="ECO:0000313" key="2">
    <source>
        <dbReference type="Proteomes" id="UP000494272"/>
    </source>
</evidence>
<evidence type="ECO:0000313" key="1">
    <source>
        <dbReference type="EMBL" id="CAB3905536.1"/>
    </source>
</evidence>
<dbReference type="AlphaFoldDB" id="A0A6S7EBX1"/>
<keyword evidence="2" id="KW-1185">Reference proteome</keyword>
<sequence length="290" mass="30492">MNINSAGGAGANLPQNLDDLASSPDVIKSVLENAQKIASENEAIKQKLLGAMGAAGPVDPKDLALISAEIGQKLQDTLGGLRGLQAPEVPRGADAGDAFNALSRLSEQDVQTDIYAFMALFQQLAQTMRSSAREMRANELQAQVDTLKGAAQEMRDAAKERMIGAMTQGAFQIAGGLSQIGSGALQLRVLNKGGDGAESRARSYSDTGGGLSGVAGGIGAMINAAQEQKAAEHDARRSELEAQSKVHESGMQQAGEMAQQMMDVIRDVRDKLASIEQSRMETNRGIARNI</sequence>